<dbReference type="InterPro" id="IPR050231">
    <property type="entry name" value="Iron_ascorbate_oxido_reductase"/>
</dbReference>
<keyword evidence="2" id="KW-0479">Metal-binding</keyword>
<gene>
    <name evidence="5" type="ORF">H2204_009033</name>
</gene>
<dbReference type="InterPro" id="IPR027443">
    <property type="entry name" value="IPNS-like_sf"/>
</dbReference>
<proteinExistence type="inferred from homology"/>
<dbReference type="InterPro" id="IPR044861">
    <property type="entry name" value="IPNS-like_FE2OG_OXY"/>
</dbReference>
<dbReference type="PANTHER" id="PTHR47990">
    <property type="entry name" value="2-OXOGLUTARATE (2OG) AND FE(II)-DEPENDENT OXYGENASE SUPERFAMILY PROTEIN-RELATED"/>
    <property type="match status" value="1"/>
</dbReference>
<dbReference type="EMBL" id="JAPDRN010000069">
    <property type="protein sequence ID" value="KAJ9629093.1"/>
    <property type="molecule type" value="Genomic_DNA"/>
</dbReference>
<dbReference type="SUPFAM" id="SSF51197">
    <property type="entry name" value="Clavaminate synthase-like"/>
    <property type="match status" value="1"/>
</dbReference>
<sequence length="348" mass="39128">MNTTTHSKDKTPAAQDCIDLKLGLCRSDASLSQHRPEVVPLGKHAKGTEHQRDDKIAHHLYHDAKAQDKNHGISEEIVQAAHAQAKVFFHQSAEEKEKIARSKSKYFNGWHLRRGVASKSMNSKDNIEQFTYCYNPNYGPEVDSPFNYYPGLPEDSITATSLEDVGLGAHTDIQSFTILWQDMIGGLQVLMADGSWVKAPPIPGTFVVNIGDYLMRLSNDRFKSTFHRVFMRTTSDRYSMPFFIGFNCNEEFSVLPSYTSEDMPAKYEPTSCGEGGNSSDHVYGHGYEVYEVKEDTNSDPLGCSVHSRPEVASNPKREKKRTCRDNGNTATMKTFSDLTNIPRKKIND</sequence>
<name>A0AA38XYU9_9EURO</name>
<keyword evidence="2" id="KW-0408">Iron</keyword>
<evidence type="ECO:0000313" key="5">
    <source>
        <dbReference type="EMBL" id="KAJ9629093.1"/>
    </source>
</evidence>
<dbReference type="InterPro" id="IPR005123">
    <property type="entry name" value="Oxoglu/Fe-dep_dioxygenase_dom"/>
</dbReference>
<dbReference type="GO" id="GO:0046872">
    <property type="term" value="F:metal ion binding"/>
    <property type="evidence" value="ECO:0007669"/>
    <property type="project" value="UniProtKB-KW"/>
</dbReference>
<dbReference type="Gene3D" id="2.60.120.330">
    <property type="entry name" value="B-lactam Antibiotic, Isopenicillin N Synthase, Chain"/>
    <property type="match status" value="2"/>
</dbReference>
<dbReference type="Pfam" id="PF14226">
    <property type="entry name" value="DIOX_N"/>
    <property type="match status" value="1"/>
</dbReference>
<comment type="similarity">
    <text evidence="1 2">Belongs to the iron/ascorbate-dependent oxidoreductase family.</text>
</comment>
<evidence type="ECO:0000256" key="1">
    <source>
        <dbReference type="ARBA" id="ARBA00008056"/>
    </source>
</evidence>
<dbReference type="Proteomes" id="UP001172681">
    <property type="component" value="Unassembled WGS sequence"/>
</dbReference>
<evidence type="ECO:0000313" key="6">
    <source>
        <dbReference type="Proteomes" id="UP001172681"/>
    </source>
</evidence>
<dbReference type="GO" id="GO:0044283">
    <property type="term" value="P:small molecule biosynthetic process"/>
    <property type="evidence" value="ECO:0007669"/>
    <property type="project" value="UniProtKB-ARBA"/>
</dbReference>
<keyword evidence="6" id="KW-1185">Reference proteome</keyword>
<evidence type="ECO:0000259" key="4">
    <source>
        <dbReference type="PROSITE" id="PS51471"/>
    </source>
</evidence>
<comment type="caution">
    <text evidence="5">The sequence shown here is derived from an EMBL/GenBank/DDBJ whole genome shotgun (WGS) entry which is preliminary data.</text>
</comment>
<organism evidence="5 6">
    <name type="scientific">Knufia peltigerae</name>
    <dbReference type="NCBI Taxonomy" id="1002370"/>
    <lineage>
        <taxon>Eukaryota</taxon>
        <taxon>Fungi</taxon>
        <taxon>Dikarya</taxon>
        <taxon>Ascomycota</taxon>
        <taxon>Pezizomycotina</taxon>
        <taxon>Eurotiomycetes</taxon>
        <taxon>Chaetothyriomycetidae</taxon>
        <taxon>Chaetothyriales</taxon>
        <taxon>Trichomeriaceae</taxon>
        <taxon>Knufia</taxon>
    </lineage>
</organism>
<keyword evidence="2" id="KW-0560">Oxidoreductase</keyword>
<reference evidence="5" key="1">
    <citation type="submission" date="2022-10" db="EMBL/GenBank/DDBJ databases">
        <title>Culturing micro-colonial fungi from biological soil crusts in the Mojave desert and describing Neophaeococcomyces mojavensis, and introducing the new genera and species Taxawa tesnikishii.</title>
        <authorList>
            <person name="Kurbessoian T."/>
            <person name="Stajich J.E."/>
        </authorList>
    </citation>
    <scope>NUCLEOTIDE SEQUENCE</scope>
    <source>
        <strain evidence="5">TK_35</strain>
    </source>
</reference>
<dbReference type="InterPro" id="IPR026992">
    <property type="entry name" value="DIOX_N"/>
</dbReference>
<dbReference type="AlphaFoldDB" id="A0AA38XYU9"/>
<evidence type="ECO:0000256" key="3">
    <source>
        <dbReference type="SAM" id="MobiDB-lite"/>
    </source>
</evidence>
<protein>
    <recommendedName>
        <fullName evidence="4">Fe2OG dioxygenase domain-containing protein</fullName>
    </recommendedName>
</protein>
<dbReference type="Pfam" id="PF03171">
    <property type="entry name" value="2OG-FeII_Oxy"/>
    <property type="match status" value="1"/>
</dbReference>
<feature type="domain" description="Fe2OG dioxygenase" evidence="4">
    <location>
        <begin position="139"/>
        <end position="246"/>
    </location>
</feature>
<feature type="compositionally biased region" description="Polar residues" evidence="3">
    <location>
        <begin position="325"/>
        <end position="339"/>
    </location>
</feature>
<feature type="region of interest" description="Disordered" evidence="3">
    <location>
        <begin position="298"/>
        <end position="348"/>
    </location>
</feature>
<dbReference type="GO" id="GO:0016491">
    <property type="term" value="F:oxidoreductase activity"/>
    <property type="evidence" value="ECO:0007669"/>
    <property type="project" value="UniProtKB-KW"/>
</dbReference>
<dbReference type="PROSITE" id="PS51471">
    <property type="entry name" value="FE2OG_OXY"/>
    <property type="match status" value="1"/>
</dbReference>
<evidence type="ECO:0000256" key="2">
    <source>
        <dbReference type="RuleBase" id="RU003682"/>
    </source>
</evidence>
<accession>A0AA38XYU9</accession>
<dbReference type="PRINTS" id="PR00682">
    <property type="entry name" value="IPNSYNTHASE"/>
</dbReference>